<keyword evidence="2" id="KW-0472">Membrane</keyword>
<evidence type="ECO:0000256" key="1">
    <source>
        <dbReference type="SAM" id="Coils"/>
    </source>
</evidence>
<dbReference type="PANTHER" id="PTHR30336">
    <property type="entry name" value="INNER MEMBRANE PROTEIN, PROBABLE PERMEASE"/>
    <property type="match status" value="1"/>
</dbReference>
<keyword evidence="1" id="KW-0175">Coiled coil</keyword>
<dbReference type="AlphaFoldDB" id="A0A1I6T2Y8"/>
<keyword evidence="5" id="KW-1185">Reference proteome</keyword>
<feature type="transmembrane region" description="Helical" evidence="2">
    <location>
        <begin position="6"/>
        <end position="29"/>
    </location>
</feature>
<dbReference type="InterPro" id="IPR003848">
    <property type="entry name" value="DUF218"/>
</dbReference>
<dbReference type="CDD" id="cd06259">
    <property type="entry name" value="YdcF-like"/>
    <property type="match status" value="1"/>
</dbReference>
<keyword evidence="2" id="KW-1133">Transmembrane helix</keyword>
<dbReference type="PANTHER" id="PTHR30336:SF20">
    <property type="entry name" value="DUF218 DOMAIN-CONTAINING PROTEIN"/>
    <property type="match status" value="1"/>
</dbReference>
<dbReference type="RefSeq" id="WP_074945818.1">
    <property type="nucleotide sequence ID" value="NZ_FOZU01000009.1"/>
</dbReference>
<dbReference type="EMBL" id="FOZU01000009">
    <property type="protein sequence ID" value="SFS83621.1"/>
    <property type="molecule type" value="Genomic_DNA"/>
</dbReference>
<dbReference type="GO" id="GO:0005886">
    <property type="term" value="C:plasma membrane"/>
    <property type="evidence" value="ECO:0007669"/>
    <property type="project" value="TreeGrafter"/>
</dbReference>
<dbReference type="InterPro" id="IPR014729">
    <property type="entry name" value="Rossmann-like_a/b/a_fold"/>
</dbReference>
<name>A0A1I6T2Y8_9GAMM</name>
<evidence type="ECO:0000313" key="5">
    <source>
        <dbReference type="Proteomes" id="UP000182827"/>
    </source>
</evidence>
<dbReference type="PROSITE" id="PS51257">
    <property type="entry name" value="PROKAR_LIPOPROTEIN"/>
    <property type="match status" value="1"/>
</dbReference>
<accession>A0A1I6T2Y8</accession>
<dbReference type="Pfam" id="PF02698">
    <property type="entry name" value="DUF218"/>
    <property type="match status" value="1"/>
</dbReference>
<organism evidence="4 5">
    <name type="scientific">Acinetobacter bohemicus</name>
    <dbReference type="NCBI Taxonomy" id="1435036"/>
    <lineage>
        <taxon>Bacteria</taxon>
        <taxon>Pseudomonadati</taxon>
        <taxon>Pseudomonadota</taxon>
        <taxon>Gammaproteobacteria</taxon>
        <taxon>Moraxellales</taxon>
        <taxon>Moraxellaceae</taxon>
        <taxon>Acinetobacter</taxon>
    </lineage>
</organism>
<gene>
    <name evidence="4" type="ORF">SAMN05444586_100986</name>
</gene>
<dbReference type="InterPro" id="IPR051599">
    <property type="entry name" value="Cell_Envelope_Assoc"/>
</dbReference>
<feature type="coiled-coil region" evidence="1">
    <location>
        <begin position="97"/>
        <end position="124"/>
    </location>
</feature>
<evidence type="ECO:0000259" key="3">
    <source>
        <dbReference type="Pfam" id="PF02698"/>
    </source>
</evidence>
<reference evidence="5" key="1">
    <citation type="submission" date="2016-10" db="EMBL/GenBank/DDBJ databases">
        <authorList>
            <person name="Varghese N."/>
            <person name="Submissions S."/>
        </authorList>
    </citation>
    <scope>NUCLEOTIDE SEQUENCE [LARGE SCALE GENOMIC DNA]</scope>
    <source>
        <strain evidence="5">ANC 5076</strain>
    </source>
</reference>
<evidence type="ECO:0000313" key="4">
    <source>
        <dbReference type="EMBL" id="SFS83621.1"/>
    </source>
</evidence>
<keyword evidence="2" id="KW-0812">Transmembrane</keyword>
<feature type="domain" description="DUF218" evidence="3">
    <location>
        <begin position="211"/>
        <end position="358"/>
    </location>
</feature>
<dbReference type="Gene3D" id="3.40.50.620">
    <property type="entry name" value="HUPs"/>
    <property type="match status" value="1"/>
</dbReference>
<sequence length="375" mass="43099">MAKTHWMVRLVQIASVLFVLFGCFMVLIYSPFYSQWVVKGLNHFVPVEVNQVAAKSQQMAALSEHENLEPGSKLWIARQAYLKLMEEAIQSHNSQDLTVIQARYKALQQMIEEAQQQEKDEQEKPQIPLLAKTVDEEVEQADPTQVVKDLLDLNSTENKALMEKYVEFLRTHKIAEQVVAQEPVDETIYQDIALIHEQNAQPQPQSSKPYAIVVLGGGLTLDKNGQDIVVNDYTRLRLEKTLAIEKQYQLPIVLSGVEAPYMQRWLKKYDVDAKLLEDRSMNTCENSRFSSLLLQKKGGAPKVILITDRYHMPRTRRLFALNGIETLPVEAPMPTQLTNWRPSQQNYDHSRRANYEMLATIRDVWFGSSDCREVP</sequence>
<protein>
    <submittedName>
        <fullName evidence="4">Uncharacterized SAM-binding protein YcdF, DUF218 family</fullName>
    </submittedName>
</protein>
<dbReference type="Proteomes" id="UP000182827">
    <property type="component" value="Unassembled WGS sequence"/>
</dbReference>
<proteinExistence type="predicted"/>
<evidence type="ECO:0000256" key="2">
    <source>
        <dbReference type="SAM" id="Phobius"/>
    </source>
</evidence>